<dbReference type="Gene3D" id="1.10.10.10">
    <property type="entry name" value="Winged helix-like DNA-binding domain superfamily/Winged helix DNA-binding domain"/>
    <property type="match status" value="1"/>
</dbReference>
<evidence type="ECO:0000313" key="6">
    <source>
        <dbReference type="EMBL" id="SNT73975.1"/>
    </source>
</evidence>
<evidence type="ECO:0000259" key="5">
    <source>
        <dbReference type="PROSITE" id="PS50931"/>
    </source>
</evidence>
<dbReference type="InterPro" id="IPR036388">
    <property type="entry name" value="WH-like_DNA-bd_sf"/>
</dbReference>
<dbReference type="OrthoDB" id="5526340at2"/>
<dbReference type="Gene3D" id="3.40.190.10">
    <property type="entry name" value="Periplasmic binding protein-like II"/>
    <property type="match status" value="2"/>
</dbReference>
<evidence type="ECO:0000313" key="7">
    <source>
        <dbReference type="Proteomes" id="UP000198307"/>
    </source>
</evidence>
<dbReference type="FunFam" id="1.10.10.10:FF:000001">
    <property type="entry name" value="LysR family transcriptional regulator"/>
    <property type="match status" value="1"/>
</dbReference>
<dbReference type="AlphaFoldDB" id="A0A239PUN8"/>
<organism evidence="6 7">
    <name type="scientific">Paracoccus seriniphilus</name>
    <dbReference type="NCBI Taxonomy" id="184748"/>
    <lineage>
        <taxon>Bacteria</taxon>
        <taxon>Pseudomonadati</taxon>
        <taxon>Pseudomonadota</taxon>
        <taxon>Alphaproteobacteria</taxon>
        <taxon>Rhodobacterales</taxon>
        <taxon>Paracoccaceae</taxon>
        <taxon>Paracoccus</taxon>
    </lineage>
</organism>
<dbReference type="CDD" id="cd08432">
    <property type="entry name" value="PBP2_GcdR_TrpI_HvrB_AmpR_like"/>
    <property type="match status" value="1"/>
</dbReference>
<keyword evidence="4" id="KW-0804">Transcription</keyword>
<dbReference type="EMBL" id="FZQB01000006">
    <property type="protein sequence ID" value="SNT73975.1"/>
    <property type="molecule type" value="Genomic_DNA"/>
</dbReference>
<keyword evidence="3" id="KW-0238">DNA-binding</keyword>
<sequence>MSAVKSPEPRFDLTRLPSLQTLHSFYVVSQTNSFTQAASELHLSQSAISRQIRQLEDHLSCTLFERHTRKVILSEQGMALVPVVEGLLSSLRSTFDATRRGVQSITVRMPPTFARRWFLPRLANFKKSLPDLDVVIDTAWFARPSFSTGDIDVLITYGTEPWPGMETVHLLTERLTPMCAPSHLPLLGEPPLLENLVNSVLLHSNIRHSDWTLWLNAEGEYDLRRFSNQVFDTQDFAFTAAANGYGVTMGDLSLVADDLSRGVLMAPFSRVVETGHGYFALYPARRSVPEKVQAFASWLQSESAAEDQSRHPGA</sequence>
<dbReference type="PROSITE" id="PS50931">
    <property type="entry name" value="HTH_LYSR"/>
    <property type="match status" value="1"/>
</dbReference>
<dbReference type="Pfam" id="PF00126">
    <property type="entry name" value="HTH_1"/>
    <property type="match status" value="1"/>
</dbReference>
<dbReference type="GO" id="GO:0003700">
    <property type="term" value="F:DNA-binding transcription factor activity"/>
    <property type="evidence" value="ECO:0007669"/>
    <property type="project" value="InterPro"/>
</dbReference>
<comment type="similarity">
    <text evidence="1">Belongs to the LysR transcriptional regulatory family.</text>
</comment>
<evidence type="ECO:0000256" key="3">
    <source>
        <dbReference type="ARBA" id="ARBA00023125"/>
    </source>
</evidence>
<protein>
    <submittedName>
        <fullName evidence="6">Transcriptional regulator, LysR family</fullName>
    </submittedName>
</protein>
<keyword evidence="2" id="KW-0805">Transcription regulation</keyword>
<dbReference type="SUPFAM" id="SSF53850">
    <property type="entry name" value="Periplasmic binding protein-like II"/>
    <property type="match status" value="1"/>
</dbReference>
<reference evidence="6 7" key="1">
    <citation type="submission" date="2017-07" db="EMBL/GenBank/DDBJ databases">
        <authorList>
            <person name="Sun Z.S."/>
            <person name="Albrecht U."/>
            <person name="Echele G."/>
            <person name="Lee C.C."/>
        </authorList>
    </citation>
    <scope>NUCLEOTIDE SEQUENCE [LARGE SCALE GENOMIC DNA]</scope>
    <source>
        <strain evidence="6 7">DSM 14827</strain>
    </source>
</reference>
<dbReference type="PRINTS" id="PR00039">
    <property type="entry name" value="HTHLYSR"/>
</dbReference>
<dbReference type="InterPro" id="IPR058163">
    <property type="entry name" value="LysR-type_TF_proteobact-type"/>
</dbReference>
<evidence type="ECO:0000256" key="2">
    <source>
        <dbReference type="ARBA" id="ARBA00023015"/>
    </source>
</evidence>
<evidence type="ECO:0000256" key="4">
    <source>
        <dbReference type="ARBA" id="ARBA00023163"/>
    </source>
</evidence>
<proteinExistence type="inferred from homology"/>
<dbReference type="SUPFAM" id="SSF46785">
    <property type="entry name" value="Winged helix' DNA-binding domain"/>
    <property type="match status" value="1"/>
</dbReference>
<dbReference type="PANTHER" id="PTHR30537">
    <property type="entry name" value="HTH-TYPE TRANSCRIPTIONAL REGULATOR"/>
    <property type="match status" value="1"/>
</dbReference>
<dbReference type="GO" id="GO:0043565">
    <property type="term" value="F:sequence-specific DNA binding"/>
    <property type="evidence" value="ECO:0007669"/>
    <property type="project" value="TreeGrafter"/>
</dbReference>
<feature type="domain" description="HTH lysR-type" evidence="5">
    <location>
        <begin position="17"/>
        <end position="74"/>
    </location>
</feature>
<dbReference type="RefSeq" id="WP_089344337.1">
    <property type="nucleotide sequence ID" value="NZ_CP067130.1"/>
</dbReference>
<keyword evidence="7" id="KW-1185">Reference proteome</keyword>
<name>A0A239PUN8_9RHOB</name>
<dbReference type="InterPro" id="IPR000847">
    <property type="entry name" value="LysR_HTH_N"/>
</dbReference>
<dbReference type="InterPro" id="IPR036390">
    <property type="entry name" value="WH_DNA-bd_sf"/>
</dbReference>
<dbReference type="InterPro" id="IPR005119">
    <property type="entry name" value="LysR_subst-bd"/>
</dbReference>
<gene>
    <name evidence="6" type="ORF">SAMN05444959_106155</name>
</gene>
<accession>A0A239PUN8</accession>
<dbReference type="Proteomes" id="UP000198307">
    <property type="component" value="Unassembled WGS sequence"/>
</dbReference>
<dbReference type="GO" id="GO:0006351">
    <property type="term" value="P:DNA-templated transcription"/>
    <property type="evidence" value="ECO:0007669"/>
    <property type="project" value="TreeGrafter"/>
</dbReference>
<dbReference type="Pfam" id="PF03466">
    <property type="entry name" value="LysR_substrate"/>
    <property type="match status" value="1"/>
</dbReference>
<evidence type="ECO:0000256" key="1">
    <source>
        <dbReference type="ARBA" id="ARBA00009437"/>
    </source>
</evidence>
<dbReference type="PANTHER" id="PTHR30537:SF74">
    <property type="entry name" value="HTH-TYPE TRANSCRIPTIONAL REGULATOR TRPI"/>
    <property type="match status" value="1"/>
</dbReference>